<evidence type="ECO:0000313" key="3">
    <source>
        <dbReference type="WBParaSite" id="scf7180000418913.g3099"/>
    </source>
</evidence>
<evidence type="ECO:0000256" key="1">
    <source>
        <dbReference type="SAM" id="MobiDB-lite"/>
    </source>
</evidence>
<dbReference type="WBParaSite" id="scf7180000418913.g3099">
    <property type="protein sequence ID" value="scf7180000418913.g3099"/>
    <property type="gene ID" value="scf7180000418913.g3099"/>
</dbReference>
<feature type="region of interest" description="Disordered" evidence="1">
    <location>
        <begin position="1"/>
        <end position="31"/>
    </location>
</feature>
<protein>
    <submittedName>
        <fullName evidence="3">Uncharacterized protein</fullName>
    </submittedName>
</protein>
<name>A0A915NNC6_9BILA</name>
<reference evidence="3" key="1">
    <citation type="submission" date="2022-11" db="UniProtKB">
        <authorList>
            <consortium name="WormBaseParasite"/>
        </authorList>
    </citation>
    <scope>IDENTIFICATION</scope>
</reference>
<feature type="compositionally biased region" description="Polar residues" evidence="1">
    <location>
        <begin position="1"/>
        <end position="16"/>
    </location>
</feature>
<keyword evidence="2" id="KW-1185">Reference proteome</keyword>
<dbReference type="Proteomes" id="UP000887560">
    <property type="component" value="Unplaced"/>
</dbReference>
<dbReference type="AlphaFoldDB" id="A0A915NNC6"/>
<evidence type="ECO:0000313" key="2">
    <source>
        <dbReference type="Proteomes" id="UP000887560"/>
    </source>
</evidence>
<feature type="compositionally biased region" description="Basic and acidic residues" evidence="1">
    <location>
        <begin position="17"/>
        <end position="31"/>
    </location>
</feature>
<proteinExistence type="predicted"/>
<organism evidence="2 3">
    <name type="scientific">Meloidogyne floridensis</name>
    <dbReference type="NCBI Taxonomy" id="298350"/>
    <lineage>
        <taxon>Eukaryota</taxon>
        <taxon>Metazoa</taxon>
        <taxon>Ecdysozoa</taxon>
        <taxon>Nematoda</taxon>
        <taxon>Chromadorea</taxon>
        <taxon>Rhabditida</taxon>
        <taxon>Tylenchina</taxon>
        <taxon>Tylenchomorpha</taxon>
        <taxon>Tylenchoidea</taxon>
        <taxon>Meloidogynidae</taxon>
        <taxon>Meloidogyninae</taxon>
        <taxon>Meloidogyne</taxon>
    </lineage>
</organism>
<accession>A0A915NNC6</accession>
<sequence>MKMTSVIQPDVVNSSNKDSKIVDNSNDKQAE</sequence>